<keyword evidence="3" id="KW-1185">Reference proteome</keyword>
<dbReference type="EMBL" id="AKFT01000021">
    <property type="protein sequence ID" value="EJF47299.1"/>
    <property type="molecule type" value="Genomic_DNA"/>
</dbReference>
<evidence type="ECO:0000313" key="3">
    <source>
        <dbReference type="Proteomes" id="UP000002941"/>
    </source>
</evidence>
<feature type="region of interest" description="Disordered" evidence="1">
    <location>
        <begin position="1"/>
        <end position="27"/>
    </location>
</feature>
<dbReference type="AlphaFoldDB" id="J0NJL2"/>
<comment type="caution">
    <text evidence="2">The sequence shown here is derived from an EMBL/GenBank/DDBJ whole genome shotgun (WGS) entry which is preliminary data.</text>
</comment>
<name>J0NJL2_9ACTO</name>
<proteinExistence type="predicted"/>
<protein>
    <submittedName>
        <fullName evidence="2">Uncharacterized protein</fullName>
    </submittedName>
</protein>
<accession>J0NJL2</accession>
<gene>
    <name evidence="2" type="ORF">HMPREF1318_1578</name>
</gene>
<evidence type="ECO:0000256" key="1">
    <source>
        <dbReference type="SAM" id="MobiDB-lite"/>
    </source>
</evidence>
<dbReference type="PATRIC" id="fig|1125718.3.peg.341"/>
<dbReference type="Proteomes" id="UP000002941">
    <property type="component" value="Unassembled WGS sequence"/>
</dbReference>
<reference evidence="2 3" key="1">
    <citation type="submission" date="2012-05" db="EMBL/GenBank/DDBJ databases">
        <authorList>
            <person name="Harkins D.M."/>
            <person name="Madupu R."/>
            <person name="Durkin A.S."/>
            <person name="Torralba M."/>
            <person name="Methe B."/>
            <person name="Sutton G.G."/>
            <person name="Nelson K.E."/>
        </authorList>
    </citation>
    <scope>NUCLEOTIDE SEQUENCE [LARGE SCALE GENOMIC DNA]</scope>
    <source>
        <strain evidence="2 3">F0489</strain>
    </source>
</reference>
<evidence type="ECO:0000313" key="2">
    <source>
        <dbReference type="EMBL" id="EJF47299.1"/>
    </source>
</evidence>
<organism evidence="2 3">
    <name type="scientific">Actinomyces massiliensis F0489</name>
    <dbReference type="NCBI Taxonomy" id="1125718"/>
    <lineage>
        <taxon>Bacteria</taxon>
        <taxon>Bacillati</taxon>
        <taxon>Actinomycetota</taxon>
        <taxon>Actinomycetes</taxon>
        <taxon>Actinomycetales</taxon>
        <taxon>Actinomycetaceae</taxon>
        <taxon>Actinomyces</taxon>
    </lineage>
</organism>
<sequence>MTHAVASNPLPTAHPRSRPLGPTDVTFTTSATSAPCFRTHLAPHGSVWRHMASRVASLV</sequence>